<dbReference type="AlphaFoldDB" id="A0A8H7IXC5"/>
<proteinExistence type="predicted"/>
<sequence length="258" mass="28635">MSFFDAADLPRASFFRDPSRRPLLPRRDSAIATSLHLATTTTTSTLSTRKPTPAMAVTLELFTEADIPSAITAYATATANDPIERTTSVHLSDAEKKESRTNEWTLALQNPFARIIKATEGGTLIGAAGFLTHEVCGLQWTAPSRKGGTGSVEKEIDDRLAQAREEVLKTDYDVWHIYLAFLAPSHQHTSAWRDMISWGLLQADEVGKRVYIQASPADKAVYEELGFEVKKAVRLLTDTEGESKSDYLRYLMLRPAKM</sequence>
<dbReference type="Proteomes" id="UP000651452">
    <property type="component" value="Unassembled WGS sequence"/>
</dbReference>
<dbReference type="PANTHER" id="PTHR42791">
    <property type="entry name" value="GNAT FAMILY ACETYLTRANSFERASE"/>
    <property type="match status" value="1"/>
</dbReference>
<dbReference type="InterPro" id="IPR016181">
    <property type="entry name" value="Acyl_CoA_acyltransferase"/>
</dbReference>
<evidence type="ECO:0000313" key="2">
    <source>
        <dbReference type="Proteomes" id="UP000651452"/>
    </source>
</evidence>
<reference evidence="1" key="2">
    <citation type="submission" date="2020-09" db="EMBL/GenBank/DDBJ databases">
        <title>Reference genome assembly for Australian Ascochyta lentis isolate Al4.</title>
        <authorList>
            <person name="Lee R.C."/>
            <person name="Farfan-Caceres L.M."/>
            <person name="Debler J.W."/>
            <person name="Williams A.H."/>
            <person name="Henares B.M."/>
        </authorList>
    </citation>
    <scope>NUCLEOTIDE SEQUENCE</scope>
    <source>
        <strain evidence="1">Al4</strain>
    </source>
</reference>
<accession>A0A8H7IXC5</accession>
<evidence type="ECO:0000313" key="1">
    <source>
        <dbReference type="EMBL" id="KAF9692382.1"/>
    </source>
</evidence>
<gene>
    <name evidence="1" type="ORF">EKO04_009561</name>
</gene>
<dbReference type="OrthoDB" id="61113at2759"/>
<dbReference type="Gene3D" id="3.40.630.30">
    <property type="match status" value="1"/>
</dbReference>
<keyword evidence="2" id="KW-1185">Reference proteome</keyword>
<dbReference type="EMBL" id="RZGK01000018">
    <property type="protein sequence ID" value="KAF9692382.1"/>
    <property type="molecule type" value="Genomic_DNA"/>
</dbReference>
<evidence type="ECO:0008006" key="3">
    <source>
        <dbReference type="Google" id="ProtNLM"/>
    </source>
</evidence>
<name>A0A8H7IXC5_9PLEO</name>
<reference evidence="1" key="1">
    <citation type="submission" date="2018-12" db="EMBL/GenBank/DDBJ databases">
        <authorList>
            <person name="Syme R.A."/>
            <person name="Farfan-Caceres L."/>
            <person name="Lichtenzveig J."/>
        </authorList>
    </citation>
    <scope>NUCLEOTIDE SEQUENCE</scope>
    <source>
        <strain evidence="1">Al4</strain>
    </source>
</reference>
<organism evidence="1 2">
    <name type="scientific">Ascochyta lentis</name>
    <dbReference type="NCBI Taxonomy" id="205686"/>
    <lineage>
        <taxon>Eukaryota</taxon>
        <taxon>Fungi</taxon>
        <taxon>Dikarya</taxon>
        <taxon>Ascomycota</taxon>
        <taxon>Pezizomycotina</taxon>
        <taxon>Dothideomycetes</taxon>
        <taxon>Pleosporomycetidae</taxon>
        <taxon>Pleosporales</taxon>
        <taxon>Pleosporineae</taxon>
        <taxon>Didymellaceae</taxon>
        <taxon>Ascochyta</taxon>
    </lineage>
</organism>
<protein>
    <recommendedName>
        <fullName evidence="3">N-acetyltransferase domain-containing protein</fullName>
    </recommendedName>
</protein>
<dbReference type="InterPro" id="IPR052523">
    <property type="entry name" value="Trichothecene_AcTrans"/>
</dbReference>
<dbReference type="SUPFAM" id="SSF55729">
    <property type="entry name" value="Acyl-CoA N-acyltransferases (Nat)"/>
    <property type="match status" value="1"/>
</dbReference>
<dbReference type="PANTHER" id="PTHR42791:SF1">
    <property type="entry name" value="N-ACETYLTRANSFERASE DOMAIN-CONTAINING PROTEIN"/>
    <property type="match status" value="1"/>
</dbReference>
<comment type="caution">
    <text evidence="1">The sequence shown here is derived from an EMBL/GenBank/DDBJ whole genome shotgun (WGS) entry which is preliminary data.</text>
</comment>